<evidence type="ECO:0000256" key="3">
    <source>
        <dbReference type="ARBA" id="ARBA00023125"/>
    </source>
</evidence>
<dbReference type="Pfam" id="PF00126">
    <property type="entry name" value="HTH_1"/>
    <property type="match status" value="1"/>
</dbReference>
<keyword evidence="4" id="KW-0804">Transcription</keyword>
<dbReference type="GO" id="GO:0006351">
    <property type="term" value="P:DNA-templated transcription"/>
    <property type="evidence" value="ECO:0007669"/>
    <property type="project" value="TreeGrafter"/>
</dbReference>
<name>A0A2T5G1J7_9SPHN</name>
<evidence type="ECO:0000313" key="6">
    <source>
        <dbReference type="EMBL" id="PTQ13029.1"/>
    </source>
</evidence>
<dbReference type="FunFam" id="1.10.10.10:FF:000001">
    <property type="entry name" value="LysR family transcriptional regulator"/>
    <property type="match status" value="1"/>
</dbReference>
<reference evidence="6 7" key="1">
    <citation type="submission" date="2017-09" db="EMBL/GenBank/DDBJ databases">
        <title>Sphingomonas panjinensis sp.nov., isolated from oil-contaminated soil.</title>
        <authorList>
            <person name="Wang L."/>
            <person name="Chen L."/>
        </authorList>
    </citation>
    <scope>NUCLEOTIDE SEQUENCE [LARGE SCALE GENOMIC DNA]</scope>
    <source>
        <strain evidence="6 7">FW-11</strain>
    </source>
</reference>
<evidence type="ECO:0000256" key="2">
    <source>
        <dbReference type="ARBA" id="ARBA00023015"/>
    </source>
</evidence>
<comment type="caution">
    <text evidence="6">The sequence shown here is derived from an EMBL/GenBank/DDBJ whole genome shotgun (WGS) entry which is preliminary data.</text>
</comment>
<keyword evidence="2" id="KW-0805">Transcription regulation</keyword>
<protein>
    <submittedName>
        <fullName evidence="6">LysR family transcriptional regulator</fullName>
    </submittedName>
</protein>
<dbReference type="Gene3D" id="1.10.10.10">
    <property type="entry name" value="Winged helix-like DNA-binding domain superfamily/Winged helix DNA-binding domain"/>
    <property type="match status" value="1"/>
</dbReference>
<evidence type="ECO:0000259" key="5">
    <source>
        <dbReference type="PROSITE" id="PS50931"/>
    </source>
</evidence>
<feature type="domain" description="HTH lysR-type" evidence="5">
    <location>
        <begin position="1"/>
        <end position="59"/>
    </location>
</feature>
<dbReference type="PROSITE" id="PS50931">
    <property type="entry name" value="HTH_LYSR"/>
    <property type="match status" value="1"/>
</dbReference>
<dbReference type="InterPro" id="IPR036388">
    <property type="entry name" value="WH-like_DNA-bd_sf"/>
</dbReference>
<dbReference type="PANTHER" id="PTHR30537:SF5">
    <property type="entry name" value="HTH-TYPE TRANSCRIPTIONAL ACTIVATOR TTDR-RELATED"/>
    <property type="match status" value="1"/>
</dbReference>
<keyword evidence="3" id="KW-0238">DNA-binding</keyword>
<dbReference type="OrthoDB" id="9786526at2"/>
<dbReference type="AlphaFoldDB" id="A0A2T5G1J7"/>
<dbReference type="Gene3D" id="3.40.190.290">
    <property type="match status" value="1"/>
</dbReference>
<organism evidence="6 7">
    <name type="scientific">Sphingomonas oleivorans</name>
    <dbReference type="NCBI Taxonomy" id="1735121"/>
    <lineage>
        <taxon>Bacteria</taxon>
        <taxon>Pseudomonadati</taxon>
        <taxon>Pseudomonadota</taxon>
        <taxon>Alphaproteobacteria</taxon>
        <taxon>Sphingomonadales</taxon>
        <taxon>Sphingomonadaceae</taxon>
        <taxon>Sphingomonas</taxon>
    </lineage>
</organism>
<accession>A0A2T5G1J7</accession>
<dbReference type="SUPFAM" id="SSF53850">
    <property type="entry name" value="Periplasmic binding protein-like II"/>
    <property type="match status" value="1"/>
</dbReference>
<dbReference type="InterPro" id="IPR036390">
    <property type="entry name" value="WH_DNA-bd_sf"/>
</dbReference>
<evidence type="ECO:0000313" key="7">
    <source>
        <dbReference type="Proteomes" id="UP000244162"/>
    </source>
</evidence>
<evidence type="ECO:0000256" key="4">
    <source>
        <dbReference type="ARBA" id="ARBA00023163"/>
    </source>
</evidence>
<comment type="similarity">
    <text evidence="1">Belongs to the LysR transcriptional regulatory family.</text>
</comment>
<dbReference type="PANTHER" id="PTHR30537">
    <property type="entry name" value="HTH-TYPE TRANSCRIPTIONAL REGULATOR"/>
    <property type="match status" value="1"/>
</dbReference>
<evidence type="ECO:0000256" key="1">
    <source>
        <dbReference type="ARBA" id="ARBA00009437"/>
    </source>
</evidence>
<gene>
    <name evidence="6" type="ORF">CLG96_02490</name>
</gene>
<dbReference type="InterPro" id="IPR058163">
    <property type="entry name" value="LysR-type_TF_proteobact-type"/>
</dbReference>
<dbReference type="Pfam" id="PF03466">
    <property type="entry name" value="LysR_substrate"/>
    <property type="match status" value="1"/>
</dbReference>
<proteinExistence type="inferred from homology"/>
<dbReference type="InterPro" id="IPR000847">
    <property type="entry name" value="LysR_HTH_N"/>
</dbReference>
<dbReference type="RefSeq" id="WP_107966264.1">
    <property type="nucleotide sequence ID" value="NZ_NWBU01000004.1"/>
</dbReference>
<dbReference type="GO" id="GO:0043565">
    <property type="term" value="F:sequence-specific DNA binding"/>
    <property type="evidence" value="ECO:0007669"/>
    <property type="project" value="TreeGrafter"/>
</dbReference>
<dbReference type="Proteomes" id="UP000244162">
    <property type="component" value="Unassembled WGS sequence"/>
</dbReference>
<dbReference type="SUPFAM" id="SSF46785">
    <property type="entry name" value="Winged helix' DNA-binding domain"/>
    <property type="match status" value="1"/>
</dbReference>
<keyword evidence="7" id="KW-1185">Reference proteome</keyword>
<dbReference type="GO" id="GO:0003700">
    <property type="term" value="F:DNA-binding transcription factor activity"/>
    <property type="evidence" value="ECO:0007669"/>
    <property type="project" value="InterPro"/>
</dbReference>
<dbReference type="EMBL" id="NWBU01000004">
    <property type="protein sequence ID" value="PTQ13029.1"/>
    <property type="molecule type" value="Genomic_DNA"/>
</dbReference>
<dbReference type="InterPro" id="IPR005119">
    <property type="entry name" value="LysR_subst-bd"/>
</dbReference>
<sequence length="305" mass="32989">MDRIDAMRVFVAALDEGSLAAAGRKLGRSPTAVTRAISALEAHVGVPLLHRTTRSIRLSEAGERYAAACRRVLTDLEEADLMAAGERAAPRGLLAITAPLVSGSQIMRPILDAFLDQQPAVKARLLLLDRSVNLIDEGIDVALRIGHLPDSSLIAVRIGEVRKLLVAAPAYLDAAAPVETPSDLVHHRCIQMTSFGNEGWIFSAAGGTTRNVTIEPRLIVNTVEAALGSALEGRGITRAFSYQVADAVHMRQLRILLTKDEPLPLPVHLVMPEGRLSVPKVRAFVDHAVPLLRAEFARRLRLCLD</sequence>